<dbReference type="NCBIfam" id="TIGR00011">
    <property type="entry name" value="YbaK_EbsC"/>
    <property type="match status" value="1"/>
</dbReference>
<dbReference type="GO" id="GO:0016787">
    <property type="term" value="F:hydrolase activity"/>
    <property type="evidence" value="ECO:0007669"/>
    <property type="project" value="UniProtKB-KW"/>
</dbReference>
<proteinExistence type="inferred from homology"/>
<dbReference type="RefSeq" id="WP_023055618.1">
    <property type="nucleotide sequence ID" value="NZ_JAUSTN010000002.1"/>
</dbReference>
<dbReference type="InterPro" id="IPR036754">
    <property type="entry name" value="YbaK/aa-tRNA-synt-asso_dom_sf"/>
</dbReference>
<keyword evidence="3 4" id="KW-0456">Lyase</keyword>
<evidence type="ECO:0000313" key="6">
    <source>
        <dbReference type="EMBL" id="MDQ0274440.1"/>
    </source>
</evidence>
<feature type="domain" description="YbaK/aminoacyl-tRNA synthetase-associated" evidence="5">
    <location>
        <begin position="32"/>
        <end position="142"/>
    </location>
</feature>
<dbReference type="Proteomes" id="UP001236559">
    <property type="component" value="Unassembled WGS sequence"/>
</dbReference>
<dbReference type="InterPro" id="IPR007214">
    <property type="entry name" value="YbaK/aa-tRNA-synth-assoc-dom"/>
</dbReference>
<sequence length="154" mass="17240">MKKTNAMRILDREKVNYKLNVYEPDENITGLDAAKKLGQDPNKVFKTLVTKSKDDHFVFVIPVGEELNLKKAAQVAQVKKIEMLPLKELLPTTGYIHGGCSPVGMKKQFKTFIHESAKNFDKFFVSAGKVGMQLEINPQDLISVVDGTFADIIN</sequence>
<evidence type="ECO:0000313" key="7">
    <source>
        <dbReference type="Proteomes" id="UP001236559"/>
    </source>
</evidence>
<dbReference type="Gene3D" id="3.90.960.10">
    <property type="entry name" value="YbaK/aminoacyl-tRNA synthetase-associated domain"/>
    <property type="match status" value="1"/>
</dbReference>
<evidence type="ECO:0000256" key="4">
    <source>
        <dbReference type="PIRNR" id="PIRNR006181"/>
    </source>
</evidence>
<organism evidence="6 7">
    <name type="scientific">Peptoniphilus koenoeneniae</name>
    <dbReference type="NCBI Taxonomy" id="507751"/>
    <lineage>
        <taxon>Bacteria</taxon>
        <taxon>Bacillati</taxon>
        <taxon>Bacillota</taxon>
        <taxon>Tissierellia</taxon>
        <taxon>Tissierellales</taxon>
        <taxon>Peptoniphilaceae</taxon>
        <taxon>Peptoniphilus</taxon>
    </lineage>
</organism>
<evidence type="ECO:0000256" key="2">
    <source>
        <dbReference type="ARBA" id="ARBA00022917"/>
    </source>
</evidence>
<dbReference type="InterPro" id="IPR004369">
    <property type="entry name" value="Prolyl-tRNA_editing_YbaK/EbsC"/>
</dbReference>
<keyword evidence="7" id="KW-1185">Reference proteome</keyword>
<reference evidence="6 7" key="1">
    <citation type="submission" date="2023-07" db="EMBL/GenBank/DDBJ databases">
        <title>Genomic Encyclopedia of Type Strains, Phase IV (KMG-IV): sequencing the most valuable type-strain genomes for metagenomic binning, comparative biology and taxonomic classification.</title>
        <authorList>
            <person name="Goeker M."/>
        </authorList>
    </citation>
    <scope>NUCLEOTIDE SEQUENCE [LARGE SCALE GENOMIC DNA]</scope>
    <source>
        <strain evidence="6 7">DSM 22616</strain>
    </source>
</reference>
<dbReference type="Pfam" id="PF04073">
    <property type="entry name" value="tRNA_edit"/>
    <property type="match status" value="1"/>
</dbReference>
<dbReference type="EC" id="4.2.-.-" evidence="4"/>
<name>A0ABU0ATV7_9FIRM</name>
<dbReference type="PANTHER" id="PTHR30411:SF0">
    <property type="entry name" value="CYS-TRNA(PRO)_CYS-TRNA(CYS) DEACYLASE YBAK"/>
    <property type="match status" value="1"/>
</dbReference>
<protein>
    <recommendedName>
        <fullName evidence="4">Cys-tRNA(Pro)/Cys-tRNA(Cys) deacylase</fullName>
        <ecNumber evidence="4">4.2.-.-</ecNumber>
    </recommendedName>
</protein>
<evidence type="ECO:0000256" key="1">
    <source>
        <dbReference type="ARBA" id="ARBA00009798"/>
    </source>
</evidence>
<dbReference type="PANTHER" id="PTHR30411">
    <property type="entry name" value="CYTOPLASMIC PROTEIN"/>
    <property type="match status" value="1"/>
</dbReference>
<dbReference type="CDD" id="cd00002">
    <property type="entry name" value="YbaK_deacylase"/>
    <property type="match status" value="1"/>
</dbReference>
<keyword evidence="2 4" id="KW-0648">Protein biosynthesis</keyword>
<evidence type="ECO:0000256" key="3">
    <source>
        <dbReference type="ARBA" id="ARBA00023239"/>
    </source>
</evidence>
<comment type="similarity">
    <text evidence="1 4">Belongs to the prolyl-tRNA editing family. YbaK/EbsC subfamily.</text>
</comment>
<dbReference type="SUPFAM" id="SSF55826">
    <property type="entry name" value="YbaK/ProRS associated domain"/>
    <property type="match status" value="1"/>
</dbReference>
<accession>A0ABU0ATV7</accession>
<comment type="caution">
    <text evidence="6">The sequence shown here is derived from an EMBL/GenBank/DDBJ whole genome shotgun (WGS) entry which is preliminary data.</text>
</comment>
<evidence type="ECO:0000259" key="5">
    <source>
        <dbReference type="Pfam" id="PF04073"/>
    </source>
</evidence>
<dbReference type="PIRSF" id="PIRSF006181">
    <property type="entry name" value="EbsC_YbaK"/>
    <property type="match status" value="1"/>
</dbReference>
<keyword evidence="6" id="KW-0378">Hydrolase</keyword>
<gene>
    <name evidence="6" type="ORF">J2S72_000448</name>
</gene>
<dbReference type="EMBL" id="JAUSTN010000002">
    <property type="protein sequence ID" value="MDQ0274440.1"/>
    <property type="molecule type" value="Genomic_DNA"/>
</dbReference>